<feature type="transmembrane region" description="Helical" evidence="12">
    <location>
        <begin position="371"/>
        <end position="392"/>
    </location>
</feature>
<feature type="transmembrane region" description="Helical" evidence="12">
    <location>
        <begin position="422"/>
        <end position="441"/>
    </location>
</feature>
<keyword evidence="10 12" id="KW-0408">Iron</keyword>
<dbReference type="GO" id="GO:0020037">
    <property type="term" value="F:heme binding"/>
    <property type="evidence" value="ECO:0007669"/>
    <property type="project" value="TreeGrafter"/>
</dbReference>
<evidence type="ECO:0000256" key="9">
    <source>
        <dbReference type="ARBA" id="ARBA00022989"/>
    </source>
</evidence>
<organism evidence="13 14">
    <name type="scientific">Carbonactinospora thermoautotrophica</name>
    <dbReference type="NCBI Taxonomy" id="1469144"/>
    <lineage>
        <taxon>Bacteria</taxon>
        <taxon>Bacillati</taxon>
        <taxon>Actinomycetota</taxon>
        <taxon>Actinomycetes</taxon>
        <taxon>Kitasatosporales</taxon>
        <taxon>Carbonactinosporaceae</taxon>
        <taxon>Carbonactinospora</taxon>
    </lineage>
</organism>
<evidence type="ECO:0000256" key="1">
    <source>
        <dbReference type="ARBA" id="ARBA00004651"/>
    </source>
</evidence>
<gene>
    <name evidence="13" type="ORF">LI90_1054</name>
</gene>
<keyword evidence="5 12" id="KW-0349">Heme</keyword>
<comment type="subcellular location">
    <subcellularLocation>
        <location evidence="1">Cell membrane</location>
        <topology evidence="1">Multi-pass membrane protein</topology>
    </subcellularLocation>
</comment>
<comment type="caution">
    <text evidence="13">The sequence shown here is derived from an EMBL/GenBank/DDBJ whole genome shotgun (WGS) entry which is preliminary data.</text>
</comment>
<feature type="transmembrane region" description="Helical" evidence="12">
    <location>
        <begin position="35"/>
        <end position="55"/>
    </location>
</feature>
<dbReference type="PANTHER" id="PTHR30365:SF14">
    <property type="entry name" value="CYTOCHROME BD MENAQUINOL OXIDASE SUBUNIT I-RELATED"/>
    <property type="match status" value="1"/>
</dbReference>
<keyword evidence="11 12" id="KW-0472">Membrane</keyword>
<dbReference type="GO" id="GO:0070069">
    <property type="term" value="C:cytochrome complex"/>
    <property type="evidence" value="ECO:0007669"/>
    <property type="project" value="UniProtKB-UniRule"/>
</dbReference>
<evidence type="ECO:0000256" key="7">
    <source>
        <dbReference type="ARBA" id="ARBA00022723"/>
    </source>
</evidence>
<dbReference type="OrthoDB" id="9807042at2"/>
<dbReference type="GO" id="GO:0009055">
    <property type="term" value="F:electron transfer activity"/>
    <property type="evidence" value="ECO:0007669"/>
    <property type="project" value="UniProtKB-UniRule"/>
</dbReference>
<dbReference type="GO" id="GO:0005886">
    <property type="term" value="C:plasma membrane"/>
    <property type="evidence" value="ECO:0007669"/>
    <property type="project" value="UniProtKB-SubCell"/>
</dbReference>
<dbReference type="STRING" id="1469144.LI90_1054"/>
<evidence type="ECO:0000256" key="4">
    <source>
        <dbReference type="ARBA" id="ARBA00022475"/>
    </source>
</evidence>
<comment type="similarity">
    <text evidence="2 12">Belongs to the cytochrome ubiquinol oxidase subunit 1 family.</text>
</comment>
<evidence type="ECO:0000256" key="3">
    <source>
        <dbReference type="ARBA" id="ARBA00022448"/>
    </source>
</evidence>
<evidence type="ECO:0000256" key="5">
    <source>
        <dbReference type="ARBA" id="ARBA00022617"/>
    </source>
</evidence>
<dbReference type="EMBL" id="LAXD01000001">
    <property type="protein sequence ID" value="KWW99419.1"/>
    <property type="molecule type" value="Genomic_DNA"/>
</dbReference>
<feature type="transmembrane region" description="Helical" evidence="12">
    <location>
        <begin position="107"/>
        <end position="134"/>
    </location>
</feature>
<feature type="transmembrane region" description="Helical" evidence="12">
    <location>
        <begin position="202"/>
        <end position="223"/>
    </location>
</feature>
<accession>A0A132MNX0</accession>
<feature type="transmembrane region" description="Helical" evidence="12">
    <location>
        <begin position="235"/>
        <end position="254"/>
    </location>
</feature>
<reference evidence="14" key="1">
    <citation type="submission" date="2015-04" db="EMBL/GenBank/DDBJ databases">
        <title>Physiological reanalysis, assessment of diazotrophy, and genome sequences of multiple isolates of Streptomyces thermoautotrophicus.</title>
        <authorList>
            <person name="MacKellar D.C."/>
            <person name="Lieber L."/>
            <person name="Norman J."/>
            <person name="Bolger A."/>
            <person name="Tobin C."/>
            <person name="Murray J.W."/>
            <person name="Chang R."/>
            <person name="Ford T."/>
            <person name="Nguyen P.Q."/>
            <person name="Woodward J."/>
            <person name="Permingeat H."/>
            <person name="Joshi N.S."/>
            <person name="Silver P.A."/>
            <person name="Usadel B."/>
            <person name="Rutherford A.W."/>
            <person name="Friesen M."/>
            <person name="Prell J."/>
        </authorList>
    </citation>
    <scope>NUCLEOTIDE SEQUENCE [LARGE SCALE GENOMIC DNA]</scope>
    <source>
        <strain evidence="14">H1</strain>
    </source>
</reference>
<evidence type="ECO:0000256" key="8">
    <source>
        <dbReference type="ARBA" id="ARBA00022982"/>
    </source>
</evidence>
<feature type="transmembrane region" description="Helical" evidence="12">
    <location>
        <begin position="146"/>
        <end position="170"/>
    </location>
</feature>
<dbReference type="GO" id="GO:0016682">
    <property type="term" value="F:oxidoreductase activity, acting on diphenols and related substances as donors, oxygen as acceptor"/>
    <property type="evidence" value="ECO:0007669"/>
    <property type="project" value="TreeGrafter"/>
</dbReference>
<dbReference type="InterPro" id="IPR002585">
    <property type="entry name" value="Cyt-d_ubiquinol_oxidase_su_1"/>
</dbReference>
<keyword evidence="7 12" id="KW-0479">Metal-binding</keyword>
<proteinExistence type="inferred from homology"/>
<dbReference type="GO" id="GO:0046872">
    <property type="term" value="F:metal ion binding"/>
    <property type="evidence" value="ECO:0007669"/>
    <property type="project" value="UniProtKB-UniRule"/>
</dbReference>
<evidence type="ECO:0000256" key="12">
    <source>
        <dbReference type="PIRNR" id="PIRNR006446"/>
    </source>
</evidence>
<evidence type="ECO:0000313" key="13">
    <source>
        <dbReference type="EMBL" id="KWW99419.1"/>
    </source>
</evidence>
<keyword evidence="14" id="KW-1185">Reference proteome</keyword>
<evidence type="ECO:0000256" key="11">
    <source>
        <dbReference type="ARBA" id="ARBA00023136"/>
    </source>
</evidence>
<keyword evidence="3 12" id="KW-0813">Transport</keyword>
<dbReference type="GO" id="GO:0019646">
    <property type="term" value="P:aerobic electron transport chain"/>
    <property type="evidence" value="ECO:0007669"/>
    <property type="project" value="InterPro"/>
</dbReference>
<evidence type="ECO:0000256" key="6">
    <source>
        <dbReference type="ARBA" id="ARBA00022692"/>
    </source>
</evidence>
<evidence type="ECO:0000313" key="14">
    <source>
        <dbReference type="Proteomes" id="UP000070188"/>
    </source>
</evidence>
<name>A0A132MNX0_9ACTN</name>
<dbReference type="PATRIC" id="fig|1469144.10.peg.1173"/>
<dbReference type="AlphaFoldDB" id="A0A132MNX0"/>
<protein>
    <submittedName>
        <fullName evidence="13">Cytochrome d ubiquinol oxidase</fullName>
    </submittedName>
</protein>
<sequence length="465" mass="50203">MDVLALPWTGPLQVPLAAAATPADFMAARMQMAFTLGVHIVFACFGIGLPALTVFAEWRGIRTGDPHYLLLARRWAKAMGVLFAVGAVSGTILSFEMGTLWPRFMAAFGPAIGLPFAIEGIAFFVEAIFLGIYLYGWDRLPPKVHVLTGIPIVLGGLASAFFVVTVNAFMNDPAGIRVEDGRVVEVRPLAAMLNQAMPTQTSHMIVAAFLVASFGVASVYAVAMLRGRRDRYHRLGLILPFTVGAVLAPVQLLIGDLAARYVADHQPAKFAAMEGVLRTEAGAPFHLGGIVDGDRMRFAVEIPNGLSLLLRFDPDAVIRGLDSIPPDAQPPVAVVHLSFQVMVGIGTLLMGLAAWFALTWWRRRDLPRSPWFLRLTAVSGVLAAIALEAGWVTTEVGRQPWIVHGVMRTADAVNPNPGLTTGLYVVLAVYAVLVTATVVVLRRMTRSRPVPPRVVREEADSYAVV</sequence>
<dbReference type="PANTHER" id="PTHR30365">
    <property type="entry name" value="CYTOCHROME D UBIQUINOL OXIDASE"/>
    <property type="match status" value="1"/>
</dbReference>
<keyword evidence="9 12" id="KW-1133">Transmembrane helix</keyword>
<dbReference type="Proteomes" id="UP000070188">
    <property type="component" value="Unassembled WGS sequence"/>
</dbReference>
<feature type="transmembrane region" description="Helical" evidence="12">
    <location>
        <begin position="337"/>
        <end position="359"/>
    </location>
</feature>
<keyword evidence="6 12" id="KW-0812">Transmembrane</keyword>
<evidence type="ECO:0000256" key="2">
    <source>
        <dbReference type="ARBA" id="ARBA00009819"/>
    </source>
</evidence>
<keyword evidence="4 12" id="KW-1003">Cell membrane</keyword>
<dbReference type="PIRSF" id="PIRSF006446">
    <property type="entry name" value="Cyt_quinol_oxidase_1"/>
    <property type="match status" value="1"/>
</dbReference>
<keyword evidence="8 12" id="KW-0249">Electron transport</keyword>
<feature type="transmembrane region" description="Helical" evidence="12">
    <location>
        <begin position="75"/>
        <end position="95"/>
    </location>
</feature>
<evidence type="ECO:0000256" key="10">
    <source>
        <dbReference type="ARBA" id="ARBA00023004"/>
    </source>
</evidence>
<dbReference type="RefSeq" id="WP_066884830.1">
    <property type="nucleotide sequence ID" value="NZ_LAXD01000001.1"/>
</dbReference>
<dbReference type="Pfam" id="PF01654">
    <property type="entry name" value="Cyt_bd_oxida_I"/>
    <property type="match status" value="1"/>
</dbReference>